<gene>
    <name evidence="8" type="primary">pol</name>
    <name evidence="8" type="ORF">CR513_33748</name>
</gene>
<evidence type="ECO:0000256" key="6">
    <source>
        <dbReference type="ARBA" id="ARBA00022918"/>
    </source>
</evidence>
<dbReference type="SUPFAM" id="SSF56672">
    <property type="entry name" value="DNA/RNA polymerases"/>
    <property type="match status" value="1"/>
</dbReference>
<dbReference type="PANTHER" id="PTHR34072:SF57">
    <property type="entry name" value="RNA-DIRECTED DNA POLYMERASE"/>
    <property type="match status" value="1"/>
</dbReference>
<evidence type="ECO:0000313" key="9">
    <source>
        <dbReference type="Proteomes" id="UP000257109"/>
    </source>
</evidence>
<dbReference type="AlphaFoldDB" id="A0A371G452"/>
<evidence type="ECO:0000259" key="7">
    <source>
        <dbReference type="Pfam" id="PF17917"/>
    </source>
</evidence>
<keyword evidence="5" id="KW-0378">Hydrolase</keyword>
<evidence type="ECO:0000256" key="5">
    <source>
        <dbReference type="ARBA" id="ARBA00022801"/>
    </source>
</evidence>
<dbReference type="InterPro" id="IPR041373">
    <property type="entry name" value="RT_RNaseH"/>
</dbReference>
<reference evidence="8" key="1">
    <citation type="submission" date="2018-05" db="EMBL/GenBank/DDBJ databases">
        <title>Draft genome of Mucuna pruriens seed.</title>
        <authorList>
            <person name="Nnadi N.E."/>
            <person name="Vos R."/>
            <person name="Hasami M.H."/>
            <person name="Devisetty U.K."/>
            <person name="Aguiy J.C."/>
        </authorList>
    </citation>
    <scope>NUCLEOTIDE SEQUENCE [LARGE SCALE GENOMIC DNA]</scope>
    <source>
        <strain evidence="8">JCA_2017</strain>
    </source>
</reference>
<keyword evidence="1" id="KW-0808">Transferase</keyword>
<dbReference type="EMBL" id="QJKJ01006871">
    <property type="protein sequence ID" value="RDX85103.1"/>
    <property type="molecule type" value="Genomic_DNA"/>
</dbReference>
<dbReference type="CDD" id="cd09274">
    <property type="entry name" value="RNase_HI_RT_Ty3"/>
    <property type="match status" value="1"/>
</dbReference>
<dbReference type="OrthoDB" id="8057740at2759"/>
<dbReference type="InterPro" id="IPR043502">
    <property type="entry name" value="DNA/RNA_pol_sf"/>
</dbReference>
<dbReference type="FunFam" id="3.10.20.370:FF:000001">
    <property type="entry name" value="Retrovirus-related Pol polyprotein from transposon 17.6-like protein"/>
    <property type="match status" value="1"/>
</dbReference>
<keyword evidence="6" id="KW-0695">RNA-directed DNA polymerase</keyword>
<sequence length="247" mass="28094">MCDASNSALGAVLGQKVGVGKQVHVIAYSSRTMDPAQLNYTTTENELLAIVFALDKFRSYLLGSKIIVFSDHAALRFLLKKLDAKPRLIPWMLLLQEFNIEIKDKKDHLSRIKRESDSMSIRDEFPDKQLQHINTAIPRFADIYNFVVTSPFPPEASWLYKERLKSDVKMIHTFEDSTMIKSFAGASWMSKLIRSSNFVMQHLEATIMDPLGRLRKCSIVGSIGPPFSETLINSSLPIRNSRKQEWA</sequence>
<dbReference type="Gene3D" id="3.10.20.370">
    <property type="match status" value="1"/>
</dbReference>
<evidence type="ECO:0000256" key="4">
    <source>
        <dbReference type="ARBA" id="ARBA00022759"/>
    </source>
</evidence>
<name>A0A371G452_MUCPR</name>
<accession>A0A371G452</accession>
<evidence type="ECO:0000313" key="8">
    <source>
        <dbReference type="EMBL" id="RDX85103.1"/>
    </source>
</evidence>
<feature type="non-terminal residue" evidence="8">
    <location>
        <position position="1"/>
    </location>
</feature>
<feature type="domain" description="Reverse transcriptase RNase H-like" evidence="7">
    <location>
        <begin position="2"/>
        <end position="98"/>
    </location>
</feature>
<dbReference type="GO" id="GO:0003964">
    <property type="term" value="F:RNA-directed DNA polymerase activity"/>
    <property type="evidence" value="ECO:0007669"/>
    <property type="project" value="UniProtKB-KW"/>
</dbReference>
<dbReference type="GO" id="GO:0016787">
    <property type="term" value="F:hydrolase activity"/>
    <property type="evidence" value="ECO:0007669"/>
    <property type="project" value="UniProtKB-KW"/>
</dbReference>
<dbReference type="Pfam" id="PF17917">
    <property type="entry name" value="RT_RNaseH"/>
    <property type="match status" value="1"/>
</dbReference>
<dbReference type="GO" id="GO:0004519">
    <property type="term" value="F:endonuclease activity"/>
    <property type="evidence" value="ECO:0007669"/>
    <property type="project" value="UniProtKB-KW"/>
</dbReference>
<keyword evidence="2" id="KW-0548">Nucleotidyltransferase</keyword>
<evidence type="ECO:0000256" key="3">
    <source>
        <dbReference type="ARBA" id="ARBA00022722"/>
    </source>
</evidence>
<comment type="caution">
    <text evidence="8">The sequence shown here is derived from an EMBL/GenBank/DDBJ whole genome shotgun (WGS) entry which is preliminary data.</text>
</comment>
<keyword evidence="9" id="KW-1185">Reference proteome</keyword>
<organism evidence="8 9">
    <name type="scientific">Mucuna pruriens</name>
    <name type="common">Velvet bean</name>
    <name type="synonym">Dolichos pruriens</name>
    <dbReference type="NCBI Taxonomy" id="157652"/>
    <lineage>
        <taxon>Eukaryota</taxon>
        <taxon>Viridiplantae</taxon>
        <taxon>Streptophyta</taxon>
        <taxon>Embryophyta</taxon>
        <taxon>Tracheophyta</taxon>
        <taxon>Spermatophyta</taxon>
        <taxon>Magnoliopsida</taxon>
        <taxon>eudicotyledons</taxon>
        <taxon>Gunneridae</taxon>
        <taxon>Pentapetalae</taxon>
        <taxon>rosids</taxon>
        <taxon>fabids</taxon>
        <taxon>Fabales</taxon>
        <taxon>Fabaceae</taxon>
        <taxon>Papilionoideae</taxon>
        <taxon>50 kb inversion clade</taxon>
        <taxon>NPAAA clade</taxon>
        <taxon>indigoferoid/millettioid clade</taxon>
        <taxon>Phaseoleae</taxon>
        <taxon>Mucuna</taxon>
    </lineage>
</organism>
<keyword evidence="3" id="KW-0540">Nuclease</keyword>
<dbReference type="PANTHER" id="PTHR34072">
    <property type="entry name" value="ENZYMATIC POLYPROTEIN-RELATED"/>
    <property type="match status" value="1"/>
</dbReference>
<evidence type="ECO:0000256" key="2">
    <source>
        <dbReference type="ARBA" id="ARBA00022695"/>
    </source>
</evidence>
<dbReference type="Proteomes" id="UP000257109">
    <property type="component" value="Unassembled WGS sequence"/>
</dbReference>
<proteinExistence type="predicted"/>
<protein>
    <submittedName>
        <fullName evidence="8">Retrovirus-related Pol polyprotein from transposon 17.6</fullName>
    </submittedName>
</protein>
<keyword evidence="4" id="KW-0255">Endonuclease</keyword>
<evidence type="ECO:0000256" key="1">
    <source>
        <dbReference type="ARBA" id="ARBA00022679"/>
    </source>
</evidence>